<name>A0A7C8IB47_9PLEO</name>
<keyword evidence="1" id="KW-0812">Transmembrane</keyword>
<protein>
    <submittedName>
        <fullName evidence="2">Uncharacterized protein</fullName>
    </submittedName>
</protein>
<organism evidence="2 3">
    <name type="scientific">Massariosphaeria phaeospora</name>
    <dbReference type="NCBI Taxonomy" id="100035"/>
    <lineage>
        <taxon>Eukaryota</taxon>
        <taxon>Fungi</taxon>
        <taxon>Dikarya</taxon>
        <taxon>Ascomycota</taxon>
        <taxon>Pezizomycotina</taxon>
        <taxon>Dothideomycetes</taxon>
        <taxon>Pleosporomycetidae</taxon>
        <taxon>Pleosporales</taxon>
        <taxon>Pleosporales incertae sedis</taxon>
        <taxon>Massariosphaeria</taxon>
    </lineage>
</organism>
<evidence type="ECO:0000256" key="1">
    <source>
        <dbReference type="SAM" id="Phobius"/>
    </source>
</evidence>
<proteinExistence type="predicted"/>
<dbReference type="EMBL" id="JAADJZ010000005">
    <property type="protein sequence ID" value="KAF2875237.1"/>
    <property type="molecule type" value="Genomic_DNA"/>
</dbReference>
<keyword evidence="1" id="KW-0472">Membrane</keyword>
<accession>A0A7C8IB47</accession>
<feature type="transmembrane region" description="Helical" evidence="1">
    <location>
        <begin position="77"/>
        <end position="97"/>
    </location>
</feature>
<comment type="caution">
    <text evidence="2">The sequence shown here is derived from an EMBL/GenBank/DDBJ whole genome shotgun (WGS) entry which is preliminary data.</text>
</comment>
<reference evidence="2 3" key="1">
    <citation type="submission" date="2020-01" db="EMBL/GenBank/DDBJ databases">
        <authorList>
            <consortium name="DOE Joint Genome Institute"/>
            <person name="Haridas S."/>
            <person name="Albert R."/>
            <person name="Binder M."/>
            <person name="Bloem J."/>
            <person name="Labutti K."/>
            <person name="Salamov A."/>
            <person name="Andreopoulos B."/>
            <person name="Baker S.E."/>
            <person name="Barry K."/>
            <person name="Bills G."/>
            <person name="Bluhm B.H."/>
            <person name="Cannon C."/>
            <person name="Castanera R."/>
            <person name="Culley D.E."/>
            <person name="Daum C."/>
            <person name="Ezra D."/>
            <person name="Gonzalez J.B."/>
            <person name="Henrissat B."/>
            <person name="Kuo A."/>
            <person name="Liang C."/>
            <person name="Lipzen A."/>
            <person name="Lutzoni F."/>
            <person name="Magnuson J."/>
            <person name="Mondo S."/>
            <person name="Nolan M."/>
            <person name="Ohm R."/>
            <person name="Pangilinan J."/>
            <person name="Park H.-J.H."/>
            <person name="Ramirez L."/>
            <person name="Alfaro M."/>
            <person name="Sun H."/>
            <person name="Tritt A."/>
            <person name="Yoshinaga Y."/>
            <person name="Zwiers L.-H.L."/>
            <person name="Turgeon B.G."/>
            <person name="Goodwin S.B."/>
            <person name="Spatafora J.W."/>
            <person name="Crous P.W."/>
            <person name="Grigoriev I.V."/>
        </authorList>
    </citation>
    <scope>NUCLEOTIDE SEQUENCE [LARGE SCALE GENOMIC DNA]</scope>
    <source>
        <strain evidence="2 3">CBS 611.86</strain>
    </source>
</reference>
<keyword evidence="3" id="KW-1185">Reference proteome</keyword>
<dbReference type="Proteomes" id="UP000481861">
    <property type="component" value="Unassembled WGS sequence"/>
</dbReference>
<keyword evidence="1" id="KW-1133">Transmembrane helix</keyword>
<sequence length="160" mass="18401">MRVITSQHAVRLAPDNRHPMEHSEHVPTHQLCPMVKVALLTHSTASRATAAWKPVERAQVGEARVSMSMQSICTRPVLLLSSFLVSAIIACFRMQTVRYRQRYIYLSGGSSAADYCMFSTLSVYRCRLRCWDFSLPKPTVTRLFVFLEWTRYSWTGLRID</sequence>
<evidence type="ECO:0000313" key="2">
    <source>
        <dbReference type="EMBL" id="KAF2875237.1"/>
    </source>
</evidence>
<dbReference type="AlphaFoldDB" id="A0A7C8IB47"/>
<gene>
    <name evidence="2" type="ORF">BDV95DRAFT_311883</name>
</gene>
<evidence type="ECO:0000313" key="3">
    <source>
        <dbReference type="Proteomes" id="UP000481861"/>
    </source>
</evidence>